<dbReference type="AlphaFoldDB" id="A0A255ZD88"/>
<name>A0A255ZD88_9FLAO</name>
<dbReference type="InterPro" id="IPR021109">
    <property type="entry name" value="Peptidase_aspartic_dom_sf"/>
</dbReference>
<comment type="caution">
    <text evidence="1">The sequence shown here is derived from an EMBL/GenBank/DDBJ whole genome shotgun (WGS) entry which is preliminary data.</text>
</comment>
<gene>
    <name evidence="1" type="ORF">CHU92_04880</name>
</gene>
<dbReference type="EMBL" id="NOXV01000213">
    <property type="protein sequence ID" value="OYQ38560.1"/>
    <property type="molecule type" value="Genomic_DNA"/>
</dbReference>
<evidence type="ECO:0000313" key="2">
    <source>
        <dbReference type="Proteomes" id="UP000216605"/>
    </source>
</evidence>
<dbReference type="Pfam" id="PF13650">
    <property type="entry name" value="Asp_protease_2"/>
    <property type="match status" value="1"/>
</dbReference>
<reference evidence="1 2" key="1">
    <citation type="submission" date="2017-07" db="EMBL/GenBank/DDBJ databases">
        <title>Flavobacterium cyanobacteriorum sp. nov., isolated from cyanobacterial aggregates in a eutrophic lake.</title>
        <authorList>
            <person name="Cai H."/>
        </authorList>
    </citation>
    <scope>NUCLEOTIDE SEQUENCE [LARGE SCALE GENOMIC DNA]</scope>
    <source>
        <strain evidence="1 2">TH021</strain>
    </source>
</reference>
<accession>A0A255ZD88</accession>
<organism evidence="1 2">
    <name type="scientific">Flavobacterium cyanobacteriorum</name>
    <dbReference type="NCBI Taxonomy" id="2022802"/>
    <lineage>
        <taxon>Bacteria</taxon>
        <taxon>Pseudomonadati</taxon>
        <taxon>Bacteroidota</taxon>
        <taxon>Flavobacteriia</taxon>
        <taxon>Flavobacteriales</taxon>
        <taxon>Flavobacteriaceae</taxon>
        <taxon>Flavobacterium</taxon>
    </lineage>
</organism>
<keyword evidence="2" id="KW-1185">Reference proteome</keyword>
<proteinExistence type="predicted"/>
<dbReference type="SUPFAM" id="SSF50630">
    <property type="entry name" value="Acid proteases"/>
    <property type="match status" value="1"/>
</dbReference>
<protein>
    <recommendedName>
        <fullName evidence="3">Peptidase A2 domain-containing protein</fullName>
    </recommendedName>
</protein>
<sequence length="161" mass="18101">MFCINVTVAQNIFTLNVGKIREREYNTTLPFEVFNKKIIINVLVNNKNRRFIVDTGAPTSFKENLLAEIKHKNIGKAQLHDANSKEAEYDIVQISGFSVNGFTLKIIMPLKFRIITRLWNVLMPMVSLAATPCAMPSLNLTTRIGQLPSLMIVIISIVPGQ</sequence>
<evidence type="ECO:0008006" key="3">
    <source>
        <dbReference type="Google" id="ProtNLM"/>
    </source>
</evidence>
<dbReference type="Proteomes" id="UP000216605">
    <property type="component" value="Unassembled WGS sequence"/>
</dbReference>
<evidence type="ECO:0000313" key="1">
    <source>
        <dbReference type="EMBL" id="OYQ38560.1"/>
    </source>
</evidence>